<accession>A0ABM7R7N8</accession>
<dbReference type="EMBL" id="AP024702">
    <property type="protein sequence ID" value="BCX46835.1"/>
    <property type="molecule type" value="Genomic_DNA"/>
</dbReference>
<protein>
    <submittedName>
        <fullName evidence="3">Histone-like deacetylase family protein</fullName>
    </submittedName>
</protein>
<dbReference type="SUPFAM" id="SSF52768">
    <property type="entry name" value="Arginase/deacetylase"/>
    <property type="match status" value="1"/>
</dbReference>
<dbReference type="Proteomes" id="UP001374893">
    <property type="component" value="Chromosome"/>
</dbReference>
<evidence type="ECO:0000313" key="3">
    <source>
        <dbReference type="EMBL" id="BCX46835.1"/>
    </source>
</evidence>
<gene>
    <name evidence="3" type="ORF">HAHE_07430</name>
</gene>
<feature type="domain" description="Histone deacetylase" evidence="2">
    <location>
        <begin position="20"/>
        <end position="303"/>
    </location>
</feature>
<evidence type="ECO:0000313" key="4">
    <source>
        <dbReference type="Proteomes" id="UP001374893"/>
    </source>
</evidence>
<name>A0ABM7R7N8_9BACT</name>
<evidence type="ECO:0000259" key="2">
    <source>
        <dbReference type="Pfam" id="PF00850"/>
    </source>
</evidence>
<dbReference type="InterPro" id="IPR037138">
    <property type="entry name" value="His_deacetylse_dom_sf"/>
</dbReference>
<dbReference type="CDD" id="cd11599">
    <property type="entry name" value="HDAC_classII_2"/>
    <property type="match status" value="1"/>
</dbReference>
<dbReference type="PRINTS" id="PR01270">
    <property type="entry name" value="HDASUPER"/>
</dbReference>
<dbReference type="PANTHER" id="PTHR10625:SF10">
    <property type="entry name" value="HISTONE DEACETYLASE HDAC1"/>
    <property type="match status" value="1"/>
</dbReference>
<dbReference type="Pfam" id="PF00850">
    <property type="entry name" value="Hist_deacetyl"/>
    <property type="match status" value="1"/>
</dbReference>
<dbReference type="PANTHER" id="PTHR10625">
    <property type="entry name" value="HISTONE DEACETYLASE HDAC1-RELATED"/>
    <property type="match status" value="1"/>
</dbReference>
<comment type="similarity">
    <text evidence="1">Belongs to the histone deacetylase family.</text>
</comment>
<dbReference type="InterPro" id="IPR023801">
    <property type="entry name" value="His_deacetylse_dom"/>
</dbReference>
<organism evidence="3 4">
    <name type="scientific">Haloferula helveola</name>
    <dbReference type="NCBI Taxonomy" id="490095"/>
    <lineage>
        <taxon>Bacteria</taxon>
        <taxon>Pseudomonadati</taxon>
        <taxon>Verrucomicrobiota</taxon>
        <taxon>Verrucomicrobiia</taxon>
        <taxon>Verrucomicrobiales</taxon>
        <taxon>Verrucomicrobiaceae</taxon>
        <taxon>Haloferula</taxon>
    </lineage>
</organism>
<dbReference type="RefSeq" id="WP_338688737.1">
    <property type="nucleotide sequence ID" value="NZ_AP024702.1"/>
</dbReference>
<proteinExistence type="inferred from homology"/>
<evidence type="ECO:0000256" key="1">
    <source>
        <dbReference type="ARBA" id="ARBA00005947"/>
    </source>
</evidence>
<sequence>MKPIFFTHDDCDAHRMHPGHPERPERRQAILRHLRERKTLDAWEVREPPLVSREALDHVHDAKYLDRIFASSPDEGLADLDPDTAMSPGTLRAARLASGALEEAVALVSRGETRRVFCAMRPPGHHAESDGAMGFCFFNHVAVGAAAALEMPDIERVAVFDFDVHHGNGTVEMFQDRPEVLVCSSFQHPFYPGRYHDVKRPNIVNTPLPAGTGSKEFRVAIERDWTPALEKHRPQIIFVSAGFDAHKDDPLGGLKLDEDDFAWVTKWLVKAAEEHASGRIISTLEGGYDLDALARSVDAHLRELAR</sequence>
<reference evidence="3 4" key="1">
    <citation type="submission" date="2021-06" db="EMBL/GenBank/DDBJ databases">
        <title>Complete genome of Haloferula helveola possessing various polysaccharide degrading enzymes.</title>
        <authorList>
            <person name="Takami H."/>
            <person name="Huang C."/>
            <person name="Hamasaki K."/>
        </authorList>
    </citation>
    <scope>NUCLEOTIDE SEQUENCE [LARGE SCALE GENOMIC DNA]</scope>
    <source>
        <strain evidence="3 4">CN-1</strain>
    </source>
</reference>
<dbReference type="Gene3D" id="3.40.800.20">
    <property type="entry name" value="Histone deacetylase domain"/>
    <property type="match status" value="1"/>
</dbReference>
<dbReference type="InterPro" id="IPR000286">
    <property type="entry name" value="HDACs"/>
</dbReference>
<dbReference type="InterPro" id="IPR023696">
    <property type="entry name" value="Ureohydrolase_dom_sf"/>
</dbReference>
<keyword evidence="4" id="KW-1185">Reference proteome</keyword>